<dbReference type="EMBL" id="CP020442">
    <property type="protein sequence ID" value="ARC36300.1"/>
    <property type="molecule type" value="Genomic_DNA"/>
</dbReference>
<dbReference type="Proteomes" id="UP000191257">
    <property type="component" value="Chromosome"/>
</dbReference>
<reference evidence="3 5" key="3">
    <citation type="submission" date="2019-09" db="EMBL/GenBank/DDBJ databases">
        <title>FDA dAtabase for Regulatory Grade micrObial Sequences (FDA-ARGOS): Supporting development and validation of Infectious Disease Dx tests.</title>
        <authorList>
            <person name="Sciortino C."/>
            <person name="Tallon L."/>
            <person name="Sadzewicz L."/>
            <person name="Vavikolanu K."/>
            <person name="Mehta A."/>
            <person name="Aluvathingal J."/>
            <person name="Nadendla S."/>
            <person name="Nandy P."/>
            <person name="Geyer C."/>
            <person name="Yan Y."/>
            <person name="Sichtig H."/>
        </authorList>
    </citation>
    <scope>NUCLEOTIDE SEQUENCE [LARGE SCALE GENOMIC DNA]</scope>
    <source>
        <strain evidence="3 5">FDAARGOS_643</strain>
    </source>
</reference>
<protein>
    <submittedName>
        <fullName evidence="2">Uncharacterized protein</fullName>
    </submittedName>
</protein>
<evidence type="ECO:0000313" key="4">
    <source>
        <dbReference type="Proteomes" id="UP000191257"/>
    </source>
</evidence>
<dbReference type="RefSeq" id="WP_028718414.1">
    <property type="nucleotide sequence ID" value="NZ_CALTWI010000004.1"/>
</dbReference>
<keyword evidence="4" id="KW-1185">Reference proteome</keyword>
<evidence type="ECO:0000313" key="5">
    <source>
        <dbReference type="Proteomes" id="UP000324507"/>
    </source>
</evidence>
<dbReference type="Proteomes" id="UP000324507">
    <property type="component" value="Chromosome"/>
</dbReference>
<dbReference type="EMBL" id="CP044081">
    <property type="protein sequence ID" value="QEU10166.1"/>
    <property type="molecule type" value="Genomic_DNA"/>
</dbReference>
<proteinExistence type="predicted"/>
<evidence type="ECO:0000313" key="3">
    <source>
        <dbReference type="EMBL" id="QEU10166.1"/>
    </source>
</evidence>
<evidence type="ECO:0000313" key="2">
    <source>
        <dbReference type="EMBL" id="ARC36300.1"/>
    </source>
</evidence>
<reference evidence="2" key="2">
    <citation type="submission" date="2017-12" db="EMBL/GenBank/DDBJ databases">
        <title>FDA dAtabase for Regulatory Grade micrObial Sequences (FDA-ARGOS): Supporting development and validation of Infectious Disease Dx tests.</title>
        <authorList>
            <person name="Campos J."/>
            <person name="Goldberg B."/>
            <person name="Tallon L."/>
            <person name="Sadzewicz L."/>
            <person name="Sengamalay N."/>
            <person name="Ott S."/>
            <person name="Godinez A."/>
            <person name="Nagaraj S."/>
            <person name="Vyas G."/>
            <person name="Aluvathingal J."/>
            <person name="Nadendla S."/>
            <person name="Geyer C."/>
            <person name="Nandy P."/>
            <person name="Hobson J."/>
            <person name="Sichtig H."/>
        </authorList>
    </citation>
    <scope>NUCLEOTIDE SEQUENCE</scope>
    <source>
        <strain evidence="2">FDAARGOS_252</strain>
    </source>
</reference>
<evidence type="ECO:0000256" key="1">
    <source>
        <dbReference type="SAM" id="MobiDB-lite"/>
    </source>
</evidence>
<gene>
    <name evidence="2" type="ORF">A6J80_07830</name>
    <name evidence="3" type="ORF">FOB51_20350</name>
</gene>
<feature type="region of interest" description="Disordered" evidence="1">
    <location>
        <begin position="36"/>
        <end position="74"/>
    </location>
</feature>
<dbReference type="KEGG" id="pye:A6J80_07830"/>
<name>A0A1V0GR73_9RHOB</name>
<accession>A0A1V0GR73</accession>
<reference evidence="4" key="1">
    <citation type="submission" date="2017-03" db="EMBL/GenBank/DDBJ databases">
        <title>FDA dAtabase for Regulatory Grade micrObial Sequences (FDA-ARGOS): Supporting development and validation of Infectious Disease Dx tests.</title>
        <authorList>
            <person name="Minogue T."/>
            <person name="Wolcott M."/>
            <person name="Wasieloski L."/>
            <person name="Aguilar W."/>
            <person name="Moore D."/>
            <person name="Tallon L."/>
            <person name="Sadzewicz L."/>
            <person name="Sengamalay N."/>
            <person name="Ott S."/>
            <person name="Godinez A."/>
            <person name="Nagaraj S."/>
            <person name="Nadendla S."/>
            <person name="Geyer C."/>
            <person name="Sichtig H."/>
        </authorList>
    </citation>
    <scope>NUCLEOTIDE SEQUENCE [LARGE SCALE GENOMIC DNA]</scope>
    <source>
        <strain evidence="4">FDAARGOS_252</strain>
    </source>
</reference>
<sequence length="74" mass="7843">MKDLPDPGIFSPARPLARSRAGALIDQCLAAQTVALPGAPEGVRPAMAESPLPIRRPRPDPRGTPPAPTARRRD</sequence>
<dbReference type="AlphaFoldDB" id="A0A1V0GR73"/>
<organism evidence="2 4">
    <name type="scientific">Paracoccus yeei</name>
    <dbReference type="NCBI Taxonomy" id="147645"/>
    <lineage>
        <taxon>Bacteria</taxon>
        <taxon>Pseudomonadati</taxon>
        <taxon>Pseudomonadota</taxon>
        <taxon>Alphaproteobacteria</taxon>
        <taxon>Rhodobacterales</taxon>
        <taxon>Paracoccaceae</taxon>
        <taxon>Paracoccus</taxon>
    </lineage>
</organism>